<protein>
    <submittedName>
        <fullName evidence="3">OLC1v1016043C1</fullName>
    </submittedName>
</protein>
<evidence type="ECO:0000259" key="2">
    <source>
        <dbReference type="Pfam" id="PF13793"/>
    </source>
</evidence>
<proteinExistence type="predicted"/>
<dbReference type="Gene3D" id="3.40.50.2020">
    <property type="match status" value="1"/>
</dbReference>
<feature type="domain" description="Ribose-phosphate pyrophosphokinase N-terminal" evidence="2">
    <location>
        <begin position="35"/>
        <end position="76"/>
    </location>
</feature>
<dbReference type="InterPro" id="IPR029099">
    <property type="entry name" value="Pribosyltran_N"/>
</dbReference>
<dbReference type="InterPro" id="IPR029057">
    <property type="entry name" value="PRTase-like"/>
</dbReference>
<sequence length="110" mass="12356">MNGKPCVPIVNDQILPEFLQARHLENAVKKSEIKLKIFSGTTNTVLSQEIAWYKGLNLGNINIKRFADGEIYIQESVKDLASKKISINDRVVFSPDVGFARARAFAKKCF</sequence>
<name>A0AAV1E781_OLDCO</name>
<dbReference type="EMBL" id="OX459125">
    <property type="protein sequence ID" value="CAI9115203.1"/>
    <property type="molecule type" value="Genomic_DNA"/>
</dbReference>
<keyword evidence="4" id="KW-1185">Reference proteome</keyword>
<evidence type="ECO:0000256" key="1">
    <source>
        <dbReference type="ARBA" id="ARBA00049535"/>
    </source>
</evidence>
<dbReference type="AlphaFoldDB" id="A0AAV1E781"/>
<gene>
    <name evidence="3" type="ORF">OLC1_LOCUS21774</name>
</gene>
<dbReference type="GO" id="GO:0004749">
    <property type="term" value="F:ribose phosphate diphosphokinase activity"/>
    <property type="evidence" value="ECO:0007669"/>
    <property type="project" value="UniProtKB-EC"/>
</dbReference>
<dbReference type="Pfam" id="PF13793">
    <property type="entry name" value="Pribosyltran_N"/>
    <property type="match status" value="1"/>
</dbReference>
<organism evidence="3 4">
    <name type="scientific">Oldenlandia corymbosa var. corymbosa</name>
    <dbReference type="NCBI Taxonomy" id="529605"/>
    <lineage>
        <taxon>Eukaryota</taxon>
        <taxon>Viridiplantae</taxon>
        <taxon>Streptophyta</taxon>
        <taxon>Embryophyta</taxon>
        <taxon>Tracheophyta</taxon>
        <taxon>Spermatophyta</taxon>
        <taxon>Magnoliopsida</taxon>
        <taxon>eudicotyledons</taxon>
        <taxon>Gunneridae</taxon>
        <taxon>Pentapetalae</taxon>
        <taxon>asterids</taxon>
        <taxon>lamiids</taxon>
        <taxon>Gentianales</taxon>
        <taxon>Rubiaceae</taxon>
        <taxon>Rubioideae</taxon>
        <taxon>Spermacoceae</taxon>
        <taxon>Hedyotis-Oldenlandia complex</taxon>
        <taxon>Oldenlandia</taxon>
    </lineage>
</organism>
<dbReference type="SMART" id="SM01400">
    <property type="entry name" value="Pribosyltran_N"/>
    <property type="match status" value="1"/>
</dbReference>
<accession>A0AAV1E781</accession>
<reference evidence="3" key="1">
    <citation type="submission" date="2023-03" db="EMBL/GenBank/DDBJ databases">
        <authorList>
            <person name="Julca I."/>
        </authorList>
    </citation>
    <scope>NUCLEOTIDE SEQUENCE</scope>
</reference>
<evidence type="ECO:0000313" key="4">
    <source>
        <dbReference type="Proteomes" id="UP001161247"/>
    </source>
</evidence>
<dbReference type="Proteomes" id="UP001161247">
    <property type="component" value="Chromosome 8"/>
</dbReference>
<dbReference type="SUPFAM" id="SSF53271">
    <property type="entry name" value="PRTase-like"/>
    <property type="match status" value="1"/>
</dbReference>
<comment type="catalytic activity">
    <reaction evidence="1">
        <text>D-ribose 5-phosphate + ATP = 5-phospho-alpha-D-ribose 1-diphosphate + AMP + H(+)</text>
        <dbReference type="Rhea" id="RHEA:15609"/>
        <dbReference type="ChEBI" id="CHEBI:15378"/>
        <dbReference type="ChEBI" id="CHEBI:30616"/>
        <dbReference type="ChEBI" id="CHEBI:58017"/>
        <dbReference type="ChEBI" id="CHEBI:78346"/>
        <dbReference type="ChEBI" id="CHEBI:456215"/>
        <dbReference type="EC" id="2.7.6.1"/>
    </reaction>
</comment>
<evidence type="ECO:0000313" key="3">
    <source>
        <dbReference type="EMBL" id="CAI9115203.1"/>
    </source>
</evidence>